<reference evidence="2" key="1">
    <citation type="submission" date="2025-08" db="UniProtKB">
        <authorList>
            <consortium name="RefSeq"/>
        </authorList>
    </citation>
    <scope>IDENTIFICATION</scope>
    <source>
        <tissue evidence="2">Testes</tissue>
    </source>
</reference>
<dbReference type="PANTHER" id="PTHR47236">
    <property type="entry name" value="GENE, 32742-RELATED-RELATED"/>
    <property type="match status" value="1"/>
</dbReference>
<sequence>MYCEGERLSEPTGPCDAGYYCPGGQNTKTPTEYVCPKGFFCPVGSPQPLICPRGEYQPTEGQPSCESCLSGFYCDPYEYGNITGVIVPMDCIPGHYCPIGTEYAEQNKCEIGTFSNQSNLASQNECTDCTAGYYCEEAGLTAPTAVCYAGYYCAGRAETPTPTDGVTGNICPMGRYSGIDCPAGRYGNTTGLSADIECPLCDPGYYCPNPGLVTPFDECTAGHYCELGATTPNPTSESYGYLCPVGHYCPQGTPTPVDCGAGYRQPQEGMDDISDCLPCDGGYYCLTSGQPNVTDQCDEGYFCSSAAYIANPTDGVTGDICPIGHHCPLGSERPIPCSNGTYMNVTGAAVCLECPAGYYCIRGDYPIPCEPGYYCPAGTAYDLQPCPAGTYGPIEGLASSDDCTECSGGSYCDIPGLDHVAGDCDPGYYCTHGVNISAPDNNDYTGEGGLCPAGYECPQGSAQPQACEPGTYSPIEGIGCMLCLSCW</sequence>
<keyword evidence="1" id="KW-1185">Reference proteome</keyword>
<dbReference type="PANTHER" id="PTHR47236:SF4">
    <property type="entry name" value="GENE 9195-RELATED"/>
    <property type="match status" value="1"/>
</dbReference>
<protein>
    <submittedName>
        <fullName evidence="2">Multiple epidermal growth factor-like domains protein 10-like</fullName>
    </submittedName>
</protein>
<gene>
    <name evidence="2" type="primary">LOC102805357</name>
</gene>
<proteinExistence type="predicted"/>
<dbReference type="GeneID" id="102805357"/>
<dbReference type="RefSeq" id="XP_006821768.1">
    <property type="nucleotide sequence ID" value="XM_006821705.1"/>
</dbReference>
<dbReference type="SUPFAM" id="SSF57184">
    <property type="entry name" value="Growth factor receptor domain"/>
    <property type="match status" value="1"/>
</dbReference>
<evidence type="ECO:0000313" key="1">
    <source>
        <dbReference type="Proteomes" id="UP000694865"/>
    </source>
</evidence>
<dbReference type="Gene3D" id="2.10.50.10">
    <property type="entry name" value="Tumor Necrosis Factor Receptor, subunit A, domain 2"/>
    <property type="match status" value="1"/>
</dbReference>
<dbReference type="Proteomes" id="UP000694865">
    <property type="component" value="Unplaced"/>
</dbReference>
<dbReference type="InterPro" id="IPR009030">
    <property type="entry name" value="Growth_fac_rcpt_cys_sf"/>
</dbReference>
<accession>A0ABM0MP27</accession>
<name>A0ABM0MP27_SACKO</name>
<organism evidence="1 2">
    <name type="scientific">Saccoglossus kowalevskii</name>
    <name type="common">Acorn worm</name>
    <dbReference type="NCBI Taxonomy" id="10224"/>
    <lineage>
        <taxon>Eukaryota</taxon>
        <taxon>Metazoa</taxon>
        <taxon>Hemichordata</taxon>
        <taxon>Enteropneusta</taxon>
        <taxon>Harrimaniidae</taxon>
        <taxon>Saccoglossus</taxon>
    </lineage>
</organism>
<dbReference type="SMART" id="SM01411">
    <property type="entry name" value="Ephrin_rec_like"/>
    <property type="match status" value="7"/>
</dbReference>
<evidence type="ECO:0000313" key="2">
    <source>
        <dbReference type="RefSeq" id="XP_006821768.1"/>
    </source>
</evidence>